<keyword evidence="3" id="KW-1185">Reference proteome</keyword>
<evidence type="ECO:0000313" key="3">
    <source>
        <dbReference type="Proteomes" id="UP000188947"/>
    </source>
</evidence>
<comment type="caution">
    <text evidence="2">The sequence shown here is derived from an EMBL/GenBank/DDBJ whole genome shotgun (WGS) entry which is preliminary data.</text>
</comment>
<evidence type="ECO:0000256" key="1">
    <source>
        <dbReference type="SAM" id="Phobius"/>
    </source>
</evidence>
<evidence type="ECO:0000313" key="2">
    <source>
        <dbReference type="EMBL" id="OOH96300.1"/>
    </source>
</evidence>
<dbReference type="eggNOG" id="ENOG50313GU">
    <property type="taxonomic scope" value="Bacteria"/>
</dbReference>
<organism evidence="2 3">
    <name type="scientific">Elizabethkingia meningoseptica</name>
    <name type="common">Chryseobacterium meningosepticum</name>
    <dbReference type="NCBI Taxonomy" id="238"/>
    <lineage>
        <taxon>Bacteria</taxon>
        <taxon>Pseudomonadati</taxon>
        <taxon>Bacteroidota</taxon>
        <taxon>Flavobacteriia</taxon>
        <taxon>Flavobacteriales</taxon>
        <taxon>Weeksellaceae</taxon>
        <taxon>Elizabethkingia</taxon>
    </lineage>
</organism>
<dbReference type="Pfam" id="PF19851">
    <property type="entry name" value="DUF6326"/>
    <property type="match status" value="1"/>
</dbReference>
<feature type="transmembrane region" description="Helical" evidence="1">
    <location>
        <begin position="90"/>
        <end position="111"/>
    </location>
</feature>
<protein>
    <submittedName>
        <fullName evidence="2">Uncharacterized protein</fullName>
    </submittedName>
</protein>
<feature type="transmembrane region" description="Helical" evidence="1">
    <location>
        <begin position="63"/>
        <end position="83"/>
    </location>
</feature>
<sequence>MDSKSKNSDILEDFKINTKIRLSFLWTAVTLCYLYGDYFELYIPGKVKGLLDNNNLLDNPQKLLTASFVLAIPAVMVFLSVILRAKTNRLLNIILGLMYTGIMLLIAVTSLTHWRMFYVFLALLESLITSLIVYYAWTWPKKI</sequence>
<dbReference type="Proteomes" id="UP000188947">
    <property type="component" value="Unassembled WGS sequence"/>
</dbReference>
<keyword evidence="1" id="KW-1133">Transmembrane helix</keyword>
<dbReference type="EMBL" id="MPOG01000008">
    <property type="protein sequence ID" value="OOH96300.1"/>
    <property type="molecule type" value="Genomic_DNA"/>
</dbReference>
<keyword evidence="1" id="KW-0812">Transmembrane</keyword>
<dbReference type="RefSeq" id="WP_069214845.1">
    <property type="nucleotide sequence ID" value="NZ_CP016378.1"/>
</dbReference>
<dbReference type="InterPro" id="IPR046289">
    <property type="entry name" value="DUF6326"/>
</dbReference>
<dbReference type="AlphaFoldDB" id="A0A1V3U2J9"/>
<keyword evidence="1" id="KW-0472">Membrane</keyword>
<name>A0A1V3U2J9_ELIME</name>
<gene>
    <name evidence="2" type="ORF">BMF97_08105</name>
</gene>
<feature type="transmembrane region" description="Helical" evidence="1">
    <location>
        <begin position="117"/>
        <end position="137"/>
    </location>
</feature>
<accession>A0A1V3U2J9</accession>
<dbReference type="OrthoDB" id="1551186at2"/>
<feature type="transmembrane region" description="Helical" evidence="1">
    <location>
        <begin position="20"/>
        <end position="43"/>
    </location>
</feature>
<proteinExistence type="predicted"/>
<reference evidence="2 3" key="1">
    <citation type="submission" date="2016-11" db="EMBL/GenBank/DDBJ databases">
        <title>Genome sequence and comparative genomic analysis of clinical strain Elizabethkingia meningoseptica 61421 PRCM.</title>
        <authorList>
            <person name="Wang M."/>
            <person name="Hu S."/>
            <person name="Cao L."/>
            <person name="Jiang T."/>
            <person name="Zhou Y."/>
            <person name="Ming D."/>
        </authorList>
    </citation>
    <scope>NUCLEOTIDE SEQUENCE [LARGE SCALE GENOMIC DNA]</scope>
    <source>
        <strain evidence="2 3">61421 PRCM</strain>
    </source>
</reference>
<dbReference type="STRING" id="238.BBD35_14005"/>